<organism evidence="2 3">
    <name type="scientific">Streptomyces phyllanthi</name>
    <dbReference type="NCBI Taxonomy" id="1803180"/>
    <lineage>
        <taxon>Bacteria</taxon>
        <taxon>Bacillati</taxon>
        <taxon>Actinomycetota</taxon>
        <taxon>Actinomycetes</taxon>
        <taxon>Kitasatosporales</taxon>
        <taxon>Streptomycetaceae</taxon>
        <taxon>Streptomyces</taxon>
    </lineage>
</organism>
<dbReference type="AlphaFoldDB" id="A0A5N8W2B1"/>
<feature type="region of interest" description="Disordered" evidence="1">
    <location>
        <begin position="1"/>
        <end position="77"/>
    </location>
</feature>
<gene>
    <name evidence="2" type="ORF">FNH04_17425</name>
</gene>
<evidence type="ECO:0000313" key="3">
    <source>
        <dbReference type="Proteomes" id="UP000326979"/>
    </source>
</evidence>
<proteinExistence type="predicted"/>
<sequence>MAHETGGSATRDRDRHDPETRDRDGRKHDPYDPYERHERHERHERETRDMPERHGTREDRSRSSYDDWDVDIREGYR</sequence>
<feature type="compositionally biased region" description="Basic and acidic residues" evidence="1">
    <location>
        <begin position="10"/>
        <end position="77"/>
    </location>
</feature>
<protein>
    <submittedName>
        <fullName evidence="2">Uncharacterized protein</fullName>
    </submittedName>
</protein>
<reference evidence="2 3" key="1">
    <citation type="submission" date="2019-07" db="EMBL/GenBank/DDBJ databases">
        <title>New species of Amycolatopsis and Streptomyces.</title>
        <authorList>
            <person name="Duangmal K."/>
            <person name="Teo W.F.A."/>
            <person name="Lipun K."/>
        </authorList>
    </citation>
    <scope>NUCLEOTIDE SEQUENCE [LARGE SCALE GENOMIC DNA]</scope>
    <source>
        <strain evidence="2 3">TISTR 2346</strain>
    </source>
</reference>
<comment type="caution">
    <text evidence="2">The sequence shown here is derived from an EMBL/GenBank/DDBJ whole genome shotgun (WGS) entry which is preliminary data.</text>
</comment>
<dbReference type="RefSeq" id="WP_152785234.1">
    <property type="nucleotide sequence ID" value="NZ_BAABEQ010000079.1"/>
</dbReference>
<accession>A0A5N8W2B1</accession>
<name>A0A5N8W2B1_9ACTN</name>
<dbReference type="EMBL" id="VJZE01000106">
    <property type="protein sequence ID" value="MPY41631.1"/>
    <property type="molecule type" value="Genomic_DNA"/>
</dbReference>
<dbReference type="Proteomes" id="UP000326979">
    <property type="component" value="Unassembled WGS sequence"/>
</dbReference>
<evidence type="ECO:0000256" key="1">
    <source>
        <dbReference type="SAM" id="MobiDB-lite"/>
    </source>
</evidence>
<evidence type="ECO:0000313" key="2">
    <source>
        <dbReference type="EMBL" id="MPY41631.1"/>
    </source>
</evidence>
<keyword evidence="3" id="KW-1185">Reference proteome</keyword>